<evidence type="ECO:0000313" key="2">
    <source>
        <dbReference type="Proteomes" id="UP000821865"/>
    </source>
</evidence>
<dbReference type="Proteomes" id="UP000821865">
    <property type="component" value="Chromosome 3"/>
</dbReference>
<keyword evidence="2" id="KW-1185">Reference proteome</keyword>
<organism evidence="1 2">
    <name type="scientific">Dermacentor silvarum</name>
    <name type="common">Tick</name>
    <dbReference type="NCBI Taxonomy" id="543639"/>
    <lineage>
        <taxon>Eukaryota</taxon>
        <taxon>Metazoa</taxon>
        <taxon>Ecdysozoa</taxon>
        <taxon>Arthropoda</taxon>
        <taxon>Chelicerata</taxon>
        <taxon>Arachnida</taxon>
        <taxon>Acari</taxon>
        <taxon>Parasitiformes</taxon>
        <taxon>Ixodida</taxon>
        <taxon>Ixodoidea</taxon>
        <taxon>Ixodidae</taxon>
        <taxon>Rhipicephalinae</taxon>
        <taxon>Dermacentor</taxon>
    </lineage>
</organism>
<accession>A0ACB8D9F0</accession>
<protein>
    <submittedName>
        <fullName evidence="1">Uncharacterized protein</fullName>
    </submittedName>
</protein>
<name>A0ACB8D9F0_DERSI</name>
<proteinExistence type="predicted"/>
<reference evidence="1" key="1">
    <citation type="submission" date="2020-05" db="EMBL/GenBank/DDBJ databases">
        <title>Large-scale comparative analyses of tick genomes elucidate their genetic diversity and vector capacities.</title>
        <authorList>
            <person name="Jia N."/>
            <person name="Wang J."/>
            <person name="Shi W."/>
            <person name="Du L."/>
            <person name="Sun Y."/>
            <person name="Zhan W."/>
            <person name="Jiang J."/>
            <person name="Wang Q."/>
            <person name="Zhang B."/>
            <person name="Ji P."/>
            <person name="Sakyi L.B."/>
            <person name="Cui X."/>
            <person name="Yuan T."/>
            <person name="Jiang B."/>
            <person name="Yang W."/>
            <person name="Lam T.T.-Y."/>
            <person name="Chang Q."/>
            <person name="Ding S."/>
            <person name="Wang X."/>
            <person name="Zhu J."/>
            <person name="Ruan X."/>
            <person name="Zhao L."/>
            <person name="Wei J."/>
            <person name="Que T."/>
            <person name="Du C."/>
            <person name="Cheng J."/>
            <person name="Dai P."/>
            <person name="Han X."/>
            <person name="Huang E."/>
            <person name="Gao Y."/>
            <person name="Liu J."/>
            <person name="Shao H."/>
            <person name="Ye R."/>
            <person name="Li L."/>
            <person name="Wei W."/>
            <person name="Wang X."/>
            <person name="Wang C."/>
            <person name="Yang T."/>
            <person name="Huo Q."/>
            <person name="Li W."/>
            <person name="Guo W."/>
            <person name="Chen H."/>
            <person name="Zhou L."/>
            <person name="Ni X."/>
            <person name="Tian J."/>
            <person name="Zhou Y."/>
            <person name="Sheng Y."/>
            <person name="Liu T."/>
            <person name="Pan Y."/>
            <person name="Xia L."/>
            <person name="Li J."/>
            <person name="Zhao F."/>
            <person name="Cao W."/>
        </authorList>
    </citation>
    <scope>NUCLEOTIDE SEQUENCE</scope>
    <source>
        <strain evidence="1">Dsil-2018</strain>
    </source>
</reference>
<dbReference type="EMBL" id="CM023472">
    <property type="protein sequence ID" value="KAH7960973.1"/>
    <property type="molecule type" value="Genomic_DNA"/>
</dbReference>
<gene>
    <name evidence="1" type="ORF">HPB49_025486</name>
</gene>
<comment type="caution">
    <text evidence="1">The sequence shown here is derived from an EMBL/GenBank/DDBJ whole genome shotgun (WGS) entry which is preliminary data.</text>
</comment>
<sequence length="636" mass="68867">MTDAEPSSRAGAPSPAIPSRPNSVIAAVLLEIPWECLALVVLLAISLCTGLSLAVHALWTRYSDHGSRAAAEARLSSSGDFRSYAAATDAVQCASVTRFIFERNGSVADAAIATFLCACVVLPHAVGLGGGFIALIYDRKENATHVLDAQEVAPLAARPDMFIQNTDEALVGGRAVAVPGVVHGLGELHRRFGRLPWAELFTPAVNLARFGFPVGPELAAALAGARSMFETNLRVRAHFWNEVSNLPYKEGETLKQPLLADTLEAISNDSAGAFYHGKIARVLVSDLRSIGGILTQRDLRTYTSKWRAPVESELVDGSRLQSAPAPSSGPVLLYAAALLNHMRAPHSQELLFHRMVESFKYAYAKFNELSDEDFANLSAVPVITSVEHVRRTLSLIDDQRTYDDPRHYGLHRLGRMQHGSSHFAFLGAAGDAVSMTGSLGEHFGARCVSPTLGVVLNNHMSEFTLPRPPMPGYQPNENNYIEPGKRPVTAMAPGLLVDRRGDVQLVIGASGGARIVSSAASVIHNIVRRDMSVEEAIEAPRLHHQLLPNVVVYERRFSELSTPSITLTLVASSVDLNFARVPSLAVQELLESLRRRGHVVKPMERRPAAVNAIARAQDRVIYAVADFRKGGIVDGY</sequence>
<evidence type="ECO:0000313" key="1">
    <source>
        <dbReference type="EMBL" id="KAH7960973.1"/>
    </source>
</evidence>